<accession>A0A1G2CPP0</accession>
<sequence>MKKKNGYLLAGLLLFSGFVFAFQAVPAKAAPYTDPKCDLRIARTGDNSVSVWANARVGKYLPDYTTVSAGLSFGDPAGRDDLSDTGQDSVTLTGTHTYPDGDYTISFWGETYVYTQETCGKSENFHAGGEKVPPPSHFECQNYSCVKIDGAGNNYPGCTSEGQSCGSPPARGDVLVQSNLPTSWTINGPGCPSGCAGSGTSKTHSSLLTGTYSIANVPEVGGYTSNVYAAGDPTIDYAGDTVLFIIQYTAVTPPPSPTRVDIGVVVSGGPGNARWQIDCPSGANCASGTGAWSGSKEGGGSYTITPAPASGYTLKINGAPASSNTASVPDDNTAHSITWTIEYTPIDPGCENKTIALTSAATTTPGALLQVTWQNPAGGCSDATDWIALVPSGAGWTSGYPWAYWNGSATAPSVKPPATGSLSLVVPAGVSKLQFVYYRANGYTEGGRSGEITVTVTPPPGCEGDPSACVSASLACKTRYDDGTVGAWSAGPCTVPSGDGVNLQWTSLNADGCTAGSNPSGLWSGAKSISGTDASGPVTQNGSVFRIICTGGSGATSTAQVTVNTGSVPPPPGGGGGGTLNLQCASLDGAWSAGPCSVATGEDARLKWTSTGLATCTATGDWSGTKPVEGGPATVGPIDASKTYGLTCAKTGGGTIADSVIVNPRHTACDISSGSCRIVPGAGENECASDTDCGGTCVGAGCPPPGGSGYCSFSASNGRLIIPPPKSSMLSWNCTGVENCSISEGVGSVGTLGSQSVTPSQTTTYNLACHVTGTAESTSDSAIIRVFKFEGGLEKEILPR</sequence>
<comment type="caution">
    <text evidence="1">The sequence shown here is derived from an EMBL/GenBank/DDBJ whole genome shotgun (WGS) entry which is preliminary data.</text>
</comment>
<dbReference type="EMBL" id="MHLB01000007">
    <property type="protein sequence ID" value="OGZ02601.1"/>
    <property type="molecule type" value="Genomic_DNA"/>
</dbReference>
<name>A0A1G2CPP0_9BACT</name>
<dbReference type="AlphaFoldDB" id="A0A1G2CPP0"/>
<protein>
    <submittedName>
        <fullName evidence="1">Uncharacterized protein</fullName>
    </submittedName>
</protein>
<dbReference type="Proteomes" id="UP000178348">
    <property type="component" value="Unassembled WGS sequence"/>
</dbReference>
<gene>
    <name evidence="1" type="ORF">A2946_01550</name>
</gene>
<reference evidence="1 2" key="1">
    <citation type="journal article" date="2016" name="Nat. Commun.">
        <title>Thousands of microbial genomes shed light on interconnected biogeochemical processes in an aquifer system.</title>
        <authorList>
            <person name="Anantharaman K."/>
            <person name="Brown C.T."/>
            <person name="Hug L.A."/>
            <person name="Sharon I."/>
            <person name="Castelle C.J."/>
            <person name="Probst A.J."/>
            <person name="Thomas B.C."/>
            <person name="Singh A."/>
            <person name="Wilkins M.J."/>
            <person name="Karaoz U."/>
            <person name="Brodie E.L."/>
            <person name="Williams K.H."/>
            <person name="Hubbard S.S."/>
            <person name="Banfield J.F."/>
        </authorList>
    </citation>
    <scope>NUCLEOTIDE SEQUENCE [LARGE SCALE GENOMIC DNA]</scope>
</reference>
<evidence type="ECO:0000313" key="1">
    <source>
        <dbReference type="EMBL" id="OGZ02601.1"/>
    </source>
</evidence>
<evidence type="ECO:0000313" key="2">
    <source>
        <dbReference type="Proteomes" id="UP000178348"/>
    </source>
</evidence>
<organism evidence="1 2">
    <name type="scientific">Candidatus Liptonbacteria bacterium RIFCSPLOWO2_01_FULL_53_13</name>
    <dbReference type="NCBI Taxonomy" id="1798651"/>
    <lineage>
        <taxon>Bacteria</taxon>
        <taxon>Candidatus Liptoniibacteriota</taxon>
    </lineage>
</organism>
<proteinExistence type="predicted"/>